<dbReference type="EMBL" id="CAVMJV010000031">
    <property type="protein sequence ID" value="CAK5076917.1"/>
    <property type="molecule type" value="Genomic_DNA"/>
</dbReference>
<reference evidence="1" key="1">
    <citation type="submission" date="2023-11" db="EMBL/GenBank/DDBJ databases">
        <authorList>
            <person name="Poullet M."/>
        </authorList>
    </citation>
    <scope>NUCLEOTIDE SEQUENCE</scope>
    <source>
        <strain evidence="1">E1834</strain>
    </source>
</reference>
<evidence type="ECO:0000313" key="2">
    <source>
        <dbReference type="Proteomes" id="UP001497535"/>
    </source>
</evidence>
<accession>A0ACB0ZD33</accession>
<name>A0ACB0ZD33_MELEN</name>
<keyword evidence="2" id="KW-1185">Reference proteome</keyword>
<evidence type="ECO:0000313" key="1">
    <source>
        <dbReference type="EMBL" id="CAK5076917.1"/>
    </source>
</evidence>
<dbReference type="Proteomes" id="UP001497535">
    <property type="component" value="Unassembled WGS sequence"/>
</dbReference>
<protein>
    <submittedName>
        <fullName evidence="1">Uncharacterized protein</fullName>
    </submittedName>
</protein>
<proteinExistence type="predicted"/>
<comment type="caution">
    <text evidence="1">The sequence shown here is derived from an EMBL/GenBank/DDBJ whole genome shotgun (WGS) entry which is preliminary data.</text>
</comment>
<gene>
    <name evidence="1" type="ORF">MENTE1834_LOCUS23794</name>
</gene>
<organism evidence="1 2">
    <name type="scientific">Meloidogyne enterolobii</name>
    <name type="common">Root-knot nematode worm</name>
    <name type="synonym">Meloidogyne mayaguensis</name>
    <dbReference type="NCBI Taxonomy" id="390850"/>
    <lineage>
        <taxon>Eukaryota</taxon>
        <taxon>Metazoa</taxon>
        <taxon>Ecdysozoa</taxon>
        <taxon>Nematoda</taxon>
        <taxon>Chromadorea</taxon>
        <taxon>Rhabditida</taxon>
        <taxon>Tylenchina</taxon>
        <taxon>Tylenchomorpha</taxon>
        <taxon>Tylenchoidea</taxon>
        <taxon>Meloidogynidae</taxon>
        <taxon>Meloidogyninae</taxon>
        <taxon>Meloidogyne</taxon>
    </lineage>
</organism>
<sequence length="107" mass="12258">MEGIEMCAKEFGFKEIFLSTTDKANFYIKCGYSKSPPILNFGSNFKLFERNGLLKNCLLINKEENNLNKNIILTQNPLFNSIPSPPPPPPPLPNYKNDQKIYFTKII</sequence>